<dbReference type="AlphaFoldDB" id="A0A5N4ADN8"/>
<proteinExistence type="predicted"/>
<dbReference type="EMBL" id="VVIM01000008">
    <property type="protein sequence ID" value="KAB0795443.1"/>
    <property type="molecule type" value="Genomic_DNA"/>
</dbReference>
<evidence type="ECO:0000313" key="1">
    <source>
        <dbReference type="EMBL" id="KAB0795443.1"/>
    </source>
</evidence>
<keyword evidence="2" id="KW-1185">Reference proteome</keyword>
<dbReference type="InterPro" id="IPR053002">
    <property type="entry name" value="Metalloproteinase_M10B"/>
</dbReference>
<dbReference type="InParanoid" id="A0A5N4ADN8"/>
<organism evidence="1 2">
    <name type="scientific">Photinus pyralis</name>
    <name type="common">Common eastern firefly</name>
    <name type="synonym">Lampyris pyralis</name>
    <dbReference type="NCBI Taxonomy" id="7054"/>
    <lineage>
        <taxon>Eukaryota</taxon>
        <taxon>Metazoa</taxon>
        <taxon>Ecdysozoa</taxon>
        <taxon>Arthropoda</taxon>
        <taxon>Hexapoda</taxon>
        <taxon>Insecta</taxon>
        <taxon>Pterygota</taxon>
        <taxon>Neoptera</taxon>
        <taxon>Endopterygota</taxon>
        <taxon>Coleoptera</taxon>
        <taxon>Polyphaga</taxon>
        <taxon>Elateriformia</taxon>
        <taxon>Elateroidea</taxon>
        <taxon>Lampyridae</taxon>
        <taxon>Lampyrinae</taxon>
        <taxon>Photinus</taxon>
    </lineage>
</organism>
<comment type="caution">
    <text evidence="1">The sequence shown here is derived from an EMBL/GenBank/DDBJ whole genome shotgun (WGS) entry which is preliminary data.</text>
</comment>
<dbReference type="Pfam" id="PF12044">
    <property type="entry name" value="Metallopep"/>
    <property type="match status" value="1"/>
</dbReference>
<gene>
    <name evidence="1" type="ORF">PPYR_12282</name>
</gene>
<dbReference type="InterPro" id="IPR021917">
    <property type="entry name" value="Unchr_Zn-peptidase-like"/>
</dbReference>
<sequence length="459" mass="51664">MIEYSNSFKHDQTPTCNHTITLDNLSDGDSFTYSAIICSGLIENAETCTSQISVFATGEPQRGIETNTRDNSFKCILQLNAGSNEFTFKYCSFSISVKLHYKRRKSSFTVLPLYIVCEGHDGRFQAPPGEVNSPESACKRITAVCKLLQSVFGYKFAKVGMERRSYEMEVDCLTWHSKLNVENALSMTQVELWYHFAREIMSSGIGSDNRKYLAFLSCSVYNGEGYYEGMPYKEMLKLVKGYVAYGGDGLALLSTGCLYTWPETLDGVYGKLCKNTLVDKTKLMNYSNSRDTWGGCFIASLGAVLHELCHTFDLGHSEAGIMGPNFGQIDDVFLAVANEQRFCDYRCTDASQITPDYSGWSKSALFIIYYHKWFQNVDSSRQVSICYDSASNVVRSIVGIRVIEIRRKDDEMVLKAWVFGGKVLKFSFQIPVRAAGFDEDVILYAQDGCGNIFKRQIKL</sequence>
<accession>A0A5N4ADN8</accession>
<dbReference type="Proteomes" id="UP000327044">
    <property type="component" value="Unassembled WGS sequence"/>
</dbReference>
<name>A0A5N4ADN8_PHOPY</name>
<dbReference type="PANTHER" id="PTHR21054">
    <property type="entry name" value="ZINC METALLOPROTEINASE-RELATED"/>
    <property type="match status" value="1"/>
</dbReference>
<dbReference type="PANTHER" id="PTHR21054:SF2">
    <property type="entry name" value="MIP04191P"/>
    <property type="match status" value="1"/>
</dbReference>
<protein>
    <submittedName>
        <fullName evidence="1">Uncharacterized protein</fullName>
    </submittedName>
</protein>
<evidence type="ECO:0000313" key="2">
    <source>
        <dbReference type="Proteomes" id="UP000327044"/>
    </source>
</evidence>
<reference evidence="1 2" key="1">
    <citation type="journal article" date="2018" name="Elife">
        <title>Firefly genomes illuminate parallel origins of bioluminescence in beetles.</title>
        <authorList>
            <person name="Fallon T.R."/>
            <person name="Lower S.E."/>
            <person name="Chang C.H."/>
            <person name="Bessho-Uehara M."/>
            <person name="Martin G.J."/>
            <person name="Bewick A.J."/>
            <person name="Behringer M."/>
            <person name="Debat H.J."/>
            <person name="Wong I."/>
            <person name="Day J.C."/>
            <person name="Suvorov A."/>
            <person name="Silva C.J."/>
            <person name="Stanger-Hall K.F."/>
            <person name="Hall D.W."/>
            <person name="Schmitz R.J."/>
            <person name="Nelson D.R."/>
            <person name="Lewis S.M."/>
            <person name="Shigenobu S."/>
            <person name="Bybee S.M."/>
            <person name="Larracuente A.M."/>
            <person name="Oba Y."/>
            <person name="Weng J.K."/>
        </authorList>
    </citation>
    <scope>NUCLEOTIDE SEQUENCE [LARGE SCALE GENOMIC DNA]</scope>
    <source>
        <strain evidence="1">1611_PpyrPB1</strain>
        <tissue evidence="1">Whole body</tissue>
    </source>
</reference>